<feature type="region of interest" description="Disordered" evidence="1">
    <location>
        <begin position="408"/>
        <end position="437"/>
    </location>
</feature>
<feature type="compositionally biased region" description="Polar residues" evidence="1">
    <location>
        <begin position="214"/>
        <end position="225"/>
    </location>
</feature>
<feature type="compositionally biased region" description="Basic and acidic residues" evidence="1">
    <location>
        <begin position="305"/>
        <end position="321"/>
    </location>
</feature>
<dbReference type="Proteomes" id="UP000749646">
    <property type="component" value="Unassembled WGS sequence"/>
</dbReference>
<feature type="region of interest" description="Disordered" evidence="1">
    <location>
        <begin position="174"/>
        <end position="225"/>
    </location>
</feature>
<dbReference type="AlphaFoldDB" id="A0A9P6II28"/>
<name>A0A9P6II28_9FUNG</name>
<gene>
    <name evidence="2" type="ORF">BGZ65_009162</name>
</gene>
<reference evidence="2" key="1">
    <citation type="journal article" date="2020" name="Fungal Divers.">
        <title>Resolving the Mortierellaceae phylogeny through synthesis of multi-gene phylogenetics and phylogenomics.</title>
        <authorList>
            <person name="Vandepol N."/>
            <person name="Liber J."/>
            <person name="Desiro A."/>
            <person name="Na H."/>
            <person name="Kennedy M."/>
            <person name="Barry K."/>
            <person name="Grigoriev I.V."/>
            <person name="Miller A.N."/>
            <person name="O'Donnell K."/>
            <person name="Stajich J.E."/>
            <person name="Bonito G."/>
        </authorList>
    </citation>
    <scope>NUCLEOTIDE SEQUENCE</scope>
    <source>
        <strain evidence="2">MES-2147</strain>
    </source>
</reference>
<feature type="compositionally biased region" description="Low complexity" evidence="1">
    <location>
        <begin position="176"/>
        <end position="190"/>
    </location>
</feature>
<sequence>MHTAHTHTRSNSQLIPFSQEQQYHHQLLDSEDDFPASPGDLQNQLQQRPPPQQQQQQQQQQPPPPPPPQQLQHYPHNFEMLNFLTFAVQAACLVEKLHQNGVIHGQLSPTSFRWEESSSLNTPDNNNSNTNGNVTGISNISIGRNYIFNTSFNYLSLFPSSSVSTLAFKSDPDLTSNNNNNNNNSSSSNNLAVFPSTTTSPRQSFQHPSRKENQSSPSQLSLDKSGSIAKTSTAVSNGSVSVCVSINSYSISNSTSNNNSSTNLSSANLSSANLSSNGGSKAAPPKQRRFSLVLDCTHLSLGERTVEPVDSPARRGLREHTPSSSCLSHGSPSSCTLSTDLSGTAPAPPPPPEANVCSSNSIGSLLDPTLFSLSNPNLQPYNTHSATVIPDAITSRMARLKRTLLHSSTPSAVTQSSQNPTASPSSSQALSTAGTSGSTQHLVVKQHFMLHVPQELHSPPGCVLPVQIDIYSL</sequence>
<feature type="compositionally biased region" description="Low complexity" evidence="1">
    <location>
        <begin position="41"/>
        <end position="60"/>
    </location>
</feature>
<evidence type="ECO:0000313" key="2">
    <source>
        <dbReference type="EMBL" id="KAF9923049.1"/>
    </source>
</evidence>
<keyword evidence="3" id="KW-1185">Reference proteome</keyword>
<organism evidence="2 3">
    <name type="scientific">Modicella reniformis</name>
    <dbReference type="NCBI Taxonomy" id="1440133"/>
    <lineage>
        <taxon>Eukaryota</taxon>
        <taxon>Fungi</taxon>
        <taxon>Fungi incertae sedis</taxon>
        <taxon>Mucoromycota</taxon>
        <taxon>Mortierellomycotina</taxon>
        <taxon>Mortierellomycetes</taxon>
        <taxon>Mortierellales</taxon>
        <taxon>Mortierellaceae</taxon>
        <taxon>Modicella</taxon>
    </lineage>
</organism>
<feature type="compositionally biased region" description="Polar residues" evidence="1">
    <location>
        <begin position="9"/>
        <end position="21"/>
    </location>
</feature>
<accession>A0A9P6II28</accession>
<evidence type="ECO:0000313" key="3">
    <source>
        <dbReference type="Proteomes" id="UP000749646"/>
    </source>
</evidence>
<protein>
    <submittedName>
        <fullName evidence="2">Uncharacterized protein</fullName>
    </submittedName>
</protein>
<dbReference type="EMBL" id="JAAAHW010010760">
    <property type="protein sequence ID" value="KAF9923049.1"/>
    <property type="molecule type" value="Genomic_DNA"/>
</dbReference>
<evidence type="ECO:0000256" key="1">
    <source>
        <dbReference type="SAM" id="MobiDB-lite"/>
    </source>
</evidence>
<comment type="caution">
    <text evidence="2">The sequence shown here is derived from an EMBL/GenBank/DDBJ whole genome shotgun (WGS) entry which is preliminary data.</text>
</comment>
<feature type="region of interest" description="Disordered" evidence="1">
    <location>
        <begin position="1"/>
        <end position="73"/>
    </location>
</feature>
<feature type="region of interest" description="Disordered" evidence="1">
    <location>
        <begin position="305"/>
        <end position="360"/>
    </location>
</feature>
<feature type="compositionally biased region" description="Polar residues" evidence="1">
    <location>
        <begin position="195"/>
        <end position="207"/>
    </location>
</feature>
<feature type="compositionally biased region" description="Low complexity" evidence="1">
    <location>
        <begin position="414"/>
        <end position="429"/>
    </location>
</feature>
<dbReference type="OrthoDB" id="60033at2759"/>
<feature type="non-terminal residue" evidence="2">
    <location>
        <position position="473"/>
    </location>
</feature>
<feature type="compositionally biased region" description="Low complexity" evidence="1">
    <location>
        <begin position="322"/>
        <end position="336"/>
    </location>
</feature>
<proteinExistence type="predicted"/>